<evidence type="ECO:0000256" key="3">
    <source>
        <dbReference type="ARBA" id="ARBA00022679"/>
    </source>
</evidence>
<evidence type="ECO:0000256" key="1">
    <source>
        <dbReference type="ARBA" id="ARBA00007316"/>
    </source>
</evidence>
<dbReference type="PANTHER" id="PTHR32309">
    <property type="entry name" value="TYROSINE-PROTEIN KINASE"/>
    <property type="match status" value="1"/>
</dbReference>
<keyword evidence="13" id="KW-1185">Reference proteome</keyword>
<evidence type="ECO:0000313" key="12">
    <source>
        <dbReference type="EMBL" id="SDM13103.1"/>
    </source>
</evidence>
<comment type="catalytic activity">
    <reaction evidence="8">
        <text>L-tyrosyl-[protein] + ATP = O-phospho-L-tyrosyl-[protein] + ADP + H(+)</text>
        <dbReference type="Rhea" id="RHEA:10596"/>
        <dbReference type="Rhea" id="RHEA-COMP:10136"/>
        <dbReference type="Rhea" id="RHEA-COMP:20101"/>
        <dbReference type="ChEBI" id="CHEBI:15378"/>
        <dbReference type="ChEBI" id="CHEBI:30616"/>
        <dbReference type="ChEBI" id="CHEBI:46858"/>
        <dbReference type="ChEBI" id="CHEBI:61978"/>
        <dbReference type="ChEBI" id="CHEBI:456216"/>
        <dbReference type="EC" id="2.7.10.2"/>
    </reaction>
</comment>
<dbReference type="InterPro" id="IPR050445">
    <property type="entry name" value="Bact_polysacc_biosynth/exp"/>
</dbReference>
<dbReference type="EMBL" id="FNHH01000006">
    <property type="protein sequence ID" value="SDM13103.1"/>
    <property type="molecule type" value="Genomic_DNA"/>
</dbReference>
<keyword evidence="9" id="KW-1133">Transmembrane helix</keyword>
<evidence type="ECO:0000256" key="5">
    <source>
        <dbReference type="ARBA" id="ARBA00022777"/>
    </source>
</evidence>
<gene>
    <name evidence="12" type="ORF">SAMN05421813_106150</name>
</gene>
<dbReference type="CDD" id="cd05387">
    <property type="entry name" value="BY-kinase"/>
    <property type="match status" value="1"/>
</dbReference>
<feature type="transmembrane region" description="Helical" evidence="9">
    <location>
        <begin position="489"/>
        <end position="507"/>
    </location>
</feature>
<feature type="domain" description="AAA" evidence="10">
    <location>
        <begin position="585"/>
        <end position="698"/>
    </location>
</feature>
<keyword evidence="4" id="KW-0547">Nucleotide-binding</keyword>
<evidence type="ECO:0000256" key="8">
    <source>
        <dbReference type="ARBA" id="ARBA00051245"/>
    </source>
</evidence>
<keyword evidence="9" id="KW-0812">Transmembrane</keyword>
<evidence type="ECO:0000256" key="6">
    <source>
        <dbReference type="ARBA" id="ARBA00022840"/>
    </source>
</evidence>
<dbReference type="InterPro" id="IPR025669">
    <property type="entry name" value="AAA_dom"/>
</dbReference>
<proteinExistence type="inferred from homology"/>
<dbReference type="RefSeq" id="WP_090702174.1">
    <property type="nucleotide sequence ID" value="NZ_FNHH01000006.1"/>
</dbReference>
<dbReference type="InterPro" id="IPR027417">
    <property type="entry name" value="P-loop_NTPase"/>
</dbReference>
<reference evidence="13" key="1">
    <citation type="submission" date="2016-10" db="EMBL/GenBank/DDBJ databases">
        <authorList>
            <person name="Varghese N."/>
            <person name="Submissions S."/>
        </authorList>
    </citation>
    <scope>NUCLEOTIDE SEQUENCE [LARGE SCALE GENOMIC DNA]</scope>
    <source>
        <strain evidence="13">DSM 24536</strain>
    </source>
</reference>
<dbReference type="GO" id="GO:0004715">
    <property type="term" value="F:non-membrane spanning protein tyrosine kinase activity"/>
    <property type="evidence" value="ECO:0007669"/>
    <property type="project" value="UniProtKB-EC"/>
</dbReference>
<dbReference type="GO" id="GO:0005886">
    <property type="term" value="C:plasma membrane"/>
    <property type="evidence" value="ECO:0007669"/>
    <property type="project" value="TreeGrafter"/>
</dbReference>
<dbReference type="AlphaFoldDB" id="A0A1G9QQ48"/>
<dbReference type="InterPro" id="IPR005702">
    <property type="entry name" value="Wzc-like_C"/>
</dbReference>
<keyword evidence="7" id="KW-0829">Tyrosine-protein kinase</keyword>
<evidence type="ECO:0000256" key="4">
    <source>
        <dbReference type="ARBA" id="ARBA00022741"/>
    </source>
</evidence>
<dbReference type="GO" id="GO:0005524">
    <property type="term" value="F:ATP binding"/>
    <property type="evidence" value="ECO:0007669"/>
    <property type="project" value="UniProtKB-KW"/>
</dbReference>
<evidence type="ECO:0000256" key="7">
    <source>
        <dbReference type="ARBA" id="ARBA00023137"/>
    </source>
</evidence>
<dbReference type="Pfam" id="PF13807">
    <property type="entry name" value="GNVR"/>
    <property type="match status" value="1"/>
</dbReference>
<dbReference type="EC" id="2.7.10.2" evidence="2"/>
<evidence type="ECO:0000259" key="10">
    <source>
        <dbReference type="Pfam" id="PF13614"/>
    </source>
</evidence>
<keyword evidence="6" id="KW-0067">ATP-binding</keyword>
<evidence type="ECO:0000256" key="9">
    <source>
        <dbReference type="SAM" id="Phobius"/>
    </source>
</evidence>
<dbReference type="Gene3D" id="3.40.50.300">
    <property type="entry name" value="P-loop containing nucleotide triphosphate hydrolases"/>
    <property type="match status" value="1"/>
</dbReference>
<dbReference type="PANTHER" id="PTHR32309:SF13">
    <property type="entry name" value="FERRIC ENTEROBACTIN TRANSPORT PROTEIN FEPE"/>
    <property type="match status" value="1"/>
</dbReference>
<name>A0A1G9QQ48_9SPHI</name>
<dbReference type="SUPFAM" id="SSF52540">
    <property type="entry name" value="P-loop containing nucleoside triphosphate hydrolases"/>
    <property type="match status" value="1"/>
</dbReference>
<keyword evidence="9" id="KW-0472">Membrane</keyword>
<dbReference type="InterPro" id="IPR032807">
    <property type="entry name" value="GNVR"/>
</dbReference>
<keyword evidence="5" id="KW-0418">Kinase</keyword>
<evidence type="ECO:0000256" key="2">
    <source>
        <dbReference type="ARBA" id="ARBA00011903"/>
    </source>
</evidence>
<organism evidence="12 13">
    <name type="scientific">Daejeonella rubra</name>
    <dbReference type="NCBI Taxonomy" id="990371"/>
    <lineage>
        <taxon>Bacteria</taxon>
        <taxon>Pseudomonadati</taxon>
        <taxon>Bacteroidota</taxon>
        <taxon>Sphingobacteriia</taxon>
        <taxon>Sphingobacteriales</taxon>
        <taxon>Sphingobacteriaceae</taxon>
        <taxon>Daejeonella</taxon>
    </lineage>
</organism>
<dbReference type="NCBIfam" id="TIGR01007">
    <property type="entry name" value="eps_fam"/>
    <property type="match status" value="1"/>
</dbReference>
<accession>A0A1G9QQ48</accession>
<dbReference type="STRING" id="990371.SAMN05421813_106150"/>
<feature type="domain" description="Tyrosine-protein kinase G-rich" evidence="11">
    <location>
        <begin position="433"/>
        <end position="502"/>
    </location>
</feature>
<sequence length="771" mass="86656">MALNSQKQLSSAAGDLNDILSKVVKYWYVFVIAILISMALANLYLTNATRLYKVTSTLLIQNDFKGDGLLKGTAFSDLDMFRGARTVDNEMEVLRSRDLIFKTLKELSLETNYAIPGVLNNKELYGEELPVRVIVEYLNDQAYSQEINLSIINEDVFALQTNGKNVLYSFDQLITRPGYKIRVVKGPSFSSAYPSIKIGFKDLYSMAEHYSLSALTIVPIVKDANTVSLSLLDAVPQRGVDILNKLIDTYNEENVNTKNMVAKNTIRFIDQRLIDLNSDLSVLERGVENYKQVNRVTNMSADSELNLRTSGDYDLNLSSSGVQLDLIKSLVQYLGKNDSEYEIVPSTLGIKDLTLNNLINKYNDLQIERQRLARNNNPDNPLIVNINEQLAGLRGYLQETLKNVQAGLTLERNNLIDKSNQFESKIRNVPVVERGLLQLSRDQDVKAAIYQYLLQKREETALSLSATIPTSLIIDRPAYNTVPAKPKEALIYLGSLLTGFLFPLFFFSGRDKLNTKVKDVTDVQLLGGIRILGELSHKEENNTVVVKRGSRTTISELFRYIQSNLGYIINNTKSQILLVTSGMKGEGKTFFSINLGITLALAGKKVIIVEFDLRKPDLMKGINMKYEKGLADYLENRNVEIDQIIKPSGVSSNLFVIGCGKLPDDPTELFSSDKMEGLFQELRKKYDYIILDTSPVGQVADAFNIAPYADASIYLVRYNFTERMQLSVLDDICENKKLKNLMIVFNDAKKDNMRSYGYGNAGHKYAESTTA</sequence>
<keyword evidence="3" id="KW-0808">Transferase</keyword>
<comment type="similarity">
    <text evidence="1">Belongs to the CpsD/CapB family.</text>
</comment>
<dbReference type="Proteomes" id="UP000199226">
    <property type="component" value="Unassembled WGS sequence"/>
</dbReference>
<dbReference type="OrthoDB" id="9794577at2"/>
<feature type="transmembrane region" description="Helical" evidence="9">
    <location>
        <begin position="26"/>
        <end position="45"/>
    </location>
</feature>
<dbReference type="Pfam" id="PF13614">
    <property type="entry name" value="AAA_31"/>
    <property type="match status" value="1"/>
</dbReference>
<evidence type="ECO:0000313" key="13">
    <source>
        <dbReference type="Proteomes" id="UP000199226"/>
    </source>
</evidence>
<evidence type="ECO:0000259" key="11">
    <source>
        <dbReference type="Pfam" id="PF13807"/>
    </source>
</evidence>
<protein>
    <recommendedName>
        <fullName evidence="2">non-specific protein-tyrosine kinase</fullName>
        <ecNumber evidence="2">2.7.10.2</ecNumber>
    </recommendedName>
</protein>